<dbReference type="EC" id="3.4.22.15" evidence="6"/>
<dbReference type="eggNOG" id="KOG1543">
    <property type="taxonomic scope" value="Eukaryota"/>
</dbReference>
<accession>B4J6B6</accession>
<dbReference type="Gene3D" id="3.90.70.10">
    <property type="entry name" value="Cysteine proteinases"/>
    <property type="match status" value="1"/>
</dbReference>
<dbReference type="InterPro" id="IPR013201">
    <property type="entry name" value="Prot_inhib_I29"/>
</dbReference>
<feature type="domain" description="Peptidase C1A papain C-terminal" evidence="9">
    <location>
        <begin position="116"/>
        <end position="328"/>
    </location>
</feature>
<dbReference type="CDD" id="cd02248">
    <property type="entry name" value="Peptidase_C1A"/>
    <property type="match status" value="1"/>
</dbReference>
<sequence>MRAVIALLAFVGYVQAVFYSGALQNEWDIYKVNHDKRYGSEDEELLRKLIFYDHKRMIDTHNERYAAGKETYEMGVNQFTDMLSSEFESAMLGSLNITDIASDIDIIYEAPKNLEIPKSIDWRDKGAVTGVKDQLKCASCWAFSAVGALEGQQFLKTNKLVALSEQNLVDCSLDNKGCDGGWPILALAYVRDNRGIDTESSYSYKGHKSDCHFDQGHIGATVREICLAKLNDEANLAAVVATRGPISVTINVNNKFLHYRKGVFNDASCGKITNHAALIVGYGNDKRGGDYWLVKNSWGKDFGENGYIRMSRNNNNQCGIASQAIFPLV</sequence>
<organism evidence="12">
    <name type="scientific">Drosophila grimshawi</name>
    <name type="common">Hawaiian fruit fly</name>
    <name type="synonym">Idiomyia grimshawi</name>
    <dbReference type="NCBI Taxonomy" id="7222"/>
    <lineage>
        <taxon>Eukaryota</taxon>
        <taxon>Metazoa</taxon>
        <taxon>Ecdysozoa</taxon>
        <taxon>Arthropoda</taxon>
        <taxon>Hexapoda</taxon>
        <taxon>Insecta</taxon>
        <taxon>Pterygota</taxon>
        <taxon>Neoptera</taxon>
        <taxon>Endopterygota</taxon>
        <taxon>Diptera</taxon>
        <taxon>Brachycera</taxon>
        <taxon>Muscomorpha</taxon>
        <taxon>Ephydroidea</taxon>
        <taxon>Drosophilidae</taxon>
        <taxon>Drosophila</taxon>
        <taxon>Hawaiian Drosophila</taxon>
    </lineage>
</organism>
<dbReference type="PANTHER" id="PTHR12411">
    <property type="entry name" value="CYSTEINE PROTEASE FAMILY C1-RELATED"/>
    <property type="match status" value="1"/>
</dbReference>
<dbReference type="InParanoid" id="B4J6B6"/>
<keyword evidence="4" id="KW-0788">Thiol protease</keyword>
<dbReference type="InterPro" id="IPR039417">
    <property type="entry name" value="Peptidase_C1A_papain-like"/>
</dbReference>
<evidence type="ECO:0000256" key="1">
    <source>
        <dbReference type="ARBA" id="ARBA00008455"/>
    </source>
</evidence>
<comment type="catalytic activity">
    <reaction evidence="5">
        <text>Specificity close to that of papain. As compared to cathepsin B, cathepsin L exhibits higher activity toward protein substrates, but has little activity on Z-Arg-Arg-NHMec, and no peptidyl-dipeptidase activity.</text>
        <dbReference type="EC" id="3.4.22.15"/>
    </reaction>
</comment>
<evidence type="ECO:0000313" key="11">
    <source>
        <dbReference type="EMBL" id="EDW00889.1"/>
    </source>
</evidence>
<dbReference type="SMART" id="SM00645">
    <property type="entry name" value="Pept_C1"/>
    <property type="match status" value="1"/>
</dbReference>
<dbReference type="InterPro" id="IPR025661">
    <property type="entry name" value="Pept_asp_AS"/>
</dbReference>
<evidence type="ECO:0000256" key="2">
    <source>
        <dbReference type="ARBA" id="ARBA00022670"/>
    </source>
</evidence>
<dbReference type="STRING" id="7222.B4J6B6"/>
<evidence type="ECO:0000313" key="12">
    <source>
        <dbReference type="Proteomes" id="UP000001070"/>
    </source>
</evidence>
<feature type="domain" description="Cathepsin propeptide inhibitor" evidence="10">
    <location>
        <begin position="27"/>
        <end position="87"/>
    </location>
</feature>
<dbReference type="Pfam" id="PF00112">
    <property type="entry name" value="Peptidase_C1"/>
    <property type="match status" value="1"/>
</dbReference>
<dbReference type="KEGG" id="dgr:6560374"/>
<proteinExistence type="inferred from homology"/>
<dbReference type="PRINTS" id="PR00705">
    <property type="entry name" value="PAPAIN"/>
</dbReference>
<dbReference type="InterPro" id="IPR013128">
    <property type="entry name" value="Peptidase_C1A"/>
</dbReference>
<comment type="similarity">
    <text evidence="1">Belongs to the peptidase C1 family.</text>
</comment>
<dbReference type="GO" id="GO:0006508">
    <property type="term" value="P:proteolysis"/>
    <property type="evidence" value="ECO:0007669"/>
    <property type="project" value="UniProtKB-KW"/>
</dbReference>
<dbReference type="Proteomes" id="UP000001070">
    <property type="component" value="Unassembled WGS sequence"/>
</dbReference>
<evidence type="ECO:0000256" key="5">
    <source>
        <dbReference type="ARBA" id="ARBA00036319"/>
    </source>
</evidence>
<dbReference type="OrthoDB" id="7859669at2759"/>
<evidence type="ECO:0000256" key="3">
    <source>
        <dbReference type="ARBA" id="ARBA00022801"/>
    </source>
</evidence>
<dbReference type="Pfam" id="PF08246">
    <property type="entry name" value="Inhibitor_I29"/>
    <property type="match status" value="1"/>
</dbReference>
<keyword evidence="3" id="KW-0378">Hydrolase</keyword>
<evidence type="ECO:0000256" key="4">
    <source>
        <dbReference type="ARBA" id="ARBA00022807"/>
    </source>
</evidence>
<gene>
    <name evidence="11" type="primary">Dgri\GH20767</name>
    <name evidence="11" type="ORF">Dgri_GH20767</name>
</gene>
<dbReference type="FunFam" id="3.90.70.10:FF:000006">
    <property type="entry name" value="Cathepsin S"/>
    <property type="match status" value="1"/>
</dbReference>
<keyword evidence="2" id="KW-0645">Protease</keyword>
<feature type="signal peptide" evidence="8">
    <location>
        <begin position="1"/>
        <end position="16"/>
    </location>
</feature>
<evidence type="ECO:0000256" key="8">
    <source>
        <dbReference type="SAM" id="SignalP"/>
    </source>
</evidence>
<dbReference type="SMART" id="SM00848">
    <property type="entry name" value="Inhibitor_I29"/>
    <property type="match status" value="1"/>
</dbReference>
<dbReference type="HOGENOM" id="CLU_012184_1_2_1"/>
<keyword evidence="8" id="KW-0732">Signal</keyword>
<dbReference type="InterPro" id="IPR000668">
    <property type="entry name" value="Peptidase_C1A_C"/>
</dbReference>
<dbReference type="AlphaFoldDB" id="B4J6B6"/>
<dbReference type="InterPro" id="IPR038765">
    <property type="entry name" value="Papain-like_cys_pep_sf"/>
</dbReference>
<dbReference type="GO" id="GO:0004197">
    <property type="term" value="F:cysteine-type endopeptidase activity"/>
    <property type="evidence" value="ECO:0007669"/>
    <property type="project" value="UniProtKB-EC"/>
</dbReference>
<dbReference type="EMBL" id="CH916367">
    <property type="protein sequence ID" value="EDW00889.1"/>
    <property type="molecule type" value="Genomic_DNA"/>
</dbReference>
<comment type="subunit">
    <text evidence="7">Dimer of a heavy and a light chain linked by disulfide bonds.</text>
</comment>
<evidence type="ECO:0000259" key="10">
    <source>
        <dbReference type="SMART" id="SM00848"/>
    </source>
</evidence>
<feature type="chain" id="PRO_5018651103" description="cathepsin L" evidence="8">
    <location>
        <begin position="17"/>
        <end position="329"/>
    </location>
</feature>
<reference evidence="11 12" key="1">
    <citation type="journal article" date="2007" name="Nature">
        <title>Evolution of genes and genomes on the Drosophila phylogeny.</title>
        <authorList>
            <consortium name="Drosophila 12 Genomes Consortium"/>
            <person name="Clark A.G."/>
            <person name="Eisen M.B."/>
            <person name="Smith D.R."/>
            <person name="Bergman C.M."/>
            <person name="Oliver B."/>
            <person name="Markow T.A."/>
            <person name="Kaufman T.C."/>
            <person name="Kellis M."/>
            <person name="Gelbart W."/>
            <person name="Iyer V.N."/>
            <person name="Pollard D.A."/>
            <person name="Sackton T.B."/>
            <person name="Larracuente A.M."/>
            <person name="Singh N.D."/>
            <person name="Abad J.P."/>
            <person name="Abt D.N."/>
            <person name="Adryan B."/>
            <person name="Aguade M."/>
            <person name="Akashi H."/>
            <person name="Anderson W.W."/>
            <person name="Aquadro C.F."/>
            <person name="Ardell D.H."/>
            <person name="Arguello R."/>
            <person name="Artieri C.G."/>
            <person name="Barbash D.A."/>
            <person name="Barker D."/>
            <person name="Barsanti P."/>
            <person name="Batterham P."/>
            <person name="Batzoglou S."/>
            <person name="Begun D."/>
            <person name="Bhutkar A."/>
            <person name="Blanco E."/>
            <person name="Bosak S.A."/>
            <person name="Bradley R.K."/>
            <person name="Brand A.D."/>
            <person name="Brent M.R."/>
            <person name="Brooks A.N."/>
            <person name="Brown R.H."/>
            <person name="Butlin R.K."/>
            <person name="Caggese C."/>
            <person name="Calvi B.R."/>
            <person name="Bernardo de Carvalho A."/>
            <person name="Caspi A."/>
            <person name="Castrezana S."/>
            <person name="Celniker S.E."/>
            <person name="Chang J.L."/>
            <person name="Chapple C."/>
            <person name="Chatterji S."/>
            <person name="Chinwalla A."/>
            <person name="Civetta A."/>
            <person name="Clifton S.W."/>
            <person name="Comeron J.M."/>
            <person name="Costello J.C."/>
            <person name="Coyne J.A."/>
            <person name="Daub J."/>
            <person name="David R.G."/>
            <person name="Delcher A.L."/>
            <person name="Delehaunty K."/>
            <person name="Do C.B."/>
            <person name="Ebling H."/>
            <person name="Edwards K."/>
            <person name="Eickbush T."/>
            <person name="Evans J.D."/>
            <person name="Filipski A."/>
            <person name="Findeiss S."/>
            <person name="Freyhult E."/>
            <person name="Fulton L."/>
            <person name="Fulton R."/>
            <person name="Garcia A.C."/>
            <person name="Gardiner A."/>
            <person name="Garfield D.A."/>
            <person name="Garvin B.E."/>
            <person name="Gibson G."/>
            <person name="Gilbert D."/>
            <person name="Gnerre S."/>
            <person name="Godfrey J."/>
            <person name="Good R."/>
            <person name="Gotea V."/>
            <person name="Gravely B."/>
            <person name="Greenberg A.J."/>
            <person name="Griffiths-Jones S."/>
            <person name="Gross S."/>
            <person name="Guigo R."/>
            <person name="Gustafson E.A."/>
            <person name="Haerty W."/>
            <person name="Hahn M.W."/>
            <person name="Halligan D.L."/>
            <person name="Halpern A.L."/>
            <person name="Halter G.M."/>
            <person name="Han M.V."/>
            <person name="Heger A."/>
            <person name="Hillier L."/>
            <person name="Hinrichs A.S."/>
            <person name="Holmes I."/>
            <person name="Hoskins R.A."/>
            <person name="Hubisz M.J."/>
            <person name="Hultmark D."/>
            <person name="Huntley M.A."/>
            <person name="Jaffe D.B."/>
            <person name="Jagadeeshan S."/>
            <person name="Jeck W.R."/>
            <person name="Johnson J."/>
            <person name="Jones C.D."/>
            <person name="Jordan W.C."/>
            <person name="Karpen G.H."/>
            <person name="Kataoka E."/>
            <person name="Keightley P.D."/>
            <person name="Kheradpour P."/>
            <person name="Kirkness E.F."/>
            <person name="Koerich L.B."/>
            <person name="Kristiansen K."/>
            <person name="Kudrna D."/>
            <person name="Kulathinal R.J."/>
            <person name="Kumar S."/>
            <person name="Kwok R."/>
            <person name="Lander E."/>
            <person name="Langley C.H."/>
            <person name="Lapoint R."/>
            <person name="Lazzaro B.P."/>
            <person name="Lee S.J."/>
            <person name="Levesque L."/>
            <person name="Li R."/>
            <person name="Lin C.F."/>
            <person name="Lin M.F."/>
            <person name="Lindblad-Toh K."/>
            <person name="Llopart A."/>
            <person name="Long M."/>
            <person name="Low L."/>
            <person name="Lozovsky E."/>
            <person name="Lu J."/>
            <person name="Luo M."/>
            <person name="Machado C.A."/>
            <person name="Makalowski W."/>
            <person name="Marzo M."/>
            <person name="Matsuda M."/>
            <person name="Matzkin L."/>
            <person name="McAllister B."/>
            <person name="McBride C.S."/>
            <person name="McKernan B."/>
            <person name="McKernan K."/>
            <person name="Mendez-Lago M."/>
            <person name="Minx P."/>
            <person name="Mollenhauer M.U."/>
            <person name="Montooth K."/>
            <person name="Mount S.M."/>
            <person name="Mu X."/>
            <person name="Myers E."/>
            <person name="Negre B."/>
            <person name="Newfeld S."/>
            <person name="Nielsen R."/>
            <person name="Noor M.A."/>
            <person name="O'Grady P."/>
            <person name="Pachter L."/>
            <person name="Papaceit M."/>
            <person name="Parisi M.J."/>
            <person name="Parisi M."/>
            <person name="Parts L."/>
            <person name="Pedersen J.S."/>
            <person name="Pesole G."/>
            <person name="Phillippy A.M."/>
            <person name="Ponting C.P."/>
            <person name="Pop M."/>
            <person name="Porcelli D."/>
            <person name="Powell J.R."/>
            <person name="Prohaska S."/>
            <person name="Pruitt K."/>
            <person name="Puig M."/>
            <person name="Quesneville H."/>
            <person name="Ram K.R."/>
            <person name="Rand D."/>
            <person name="Rasmussen M.D."/>
            <person name="Reed L.K."/>
            <person name="Reenan R."/>
            <person name="Reily A."/>
            <person name="Remington K.A."/>
            <person name="Rieger T.T."/>
            <person name="Ritchie M.G."/>
            <person name="Robin C."/>
            <person name="Rogers Y.H."/>
            <person name="Rohde C."/>
            <person name="Rozas J."/>
            <person name="Rubenfield M.J."/>
            <person name="Ruiz A."/>
            <person name="Russo S."/>
            <person name="Salzberg S.L."/>
            <person name="Sanchez-Gracia A."/>
            <person name="Saranga D.J."/>
            <person name="Sato H."/>
            <person name="Schaeffer S.W."/>
            <person name="Schatz M.C."/>
            <person name="Schlenke T."/>
            <person name="Schwartz R."/>
            <person name="Segarra C."/>
            <person name="Singh R.S."/>
            <person name="Sirot L."/>
            <person name="Sirota M."/>
            <person name="Sisneros N.B."/>
            <person name="Smith C.D."/>
            <person name="Smith T.F."/>
            <person name="Spieth J."/>
            <person name="Stage D.E."/>
            <person name="Stark A."/>
            <person name="Stephan W."/>
            <person name="Strausberg R.L."/>
            <person name="Strempel S."/>
            <person name="Sturgill D."/>
            <person name="Sutton G."/>
            <person name="Sutton G.G."/>
            <person name="Tao W."/>
            <person name="Teichmann S."/>
            <person name="Tobari Y.N."/>
            <person name="Tomimura Y."/>
            <person name="Tsolas J.M."/>
            <person name="Valente V.L."/>
            <person name="Venter E."/>
            <person name="Venter J.C."/>
            <person name="Vicario S."/>
            <person name="Vieira F.G."/>
            <person name="Vilella A.J."/>
            <person name="Villasante A."/>
            <person name="Walenz B."/>
            <person name="Wang J."/>
            <person name="Wasserman M."/>
            <person name="Watts T."/>
            <person name="Wilson D."/>
            <person name="Wilson R.K."/>
            <person name="Wing R.A."/>
            <person name="Wolfner M.F."/>
            <person name="Wong A."/>
            <person name="Wong G.K."/>
            <person name="Wu C.I."/>
            <person name="Wu G."/>
            <person name="Yamamoto D."/>
            <person name="Yang H.P."/>
            <person name="Yang S.P."/>
            <person name="Yorke J.A."/>
            <person name="Yoshida K."/>
            <person name="Zdobnov E."/>
            <person name="Zhang P."/>
            <person name="Zhang Y."/>
            <person name="Zimin A.V."/>
            <person name="Baldwin J."/>
            <person name="Abdouelleil A."/>
            <person name="Abdulkadir J."/>
            <person name="Abebe A."/>
            <person name="Abera B."/>
            <person name="Abreu J."/>
            <person name="Acer S.C."/>
            <person name="Aftuck L."/>
            <person name="Alexander A."/>
            <person name="An P."/>
            <person name="Anderson E."/>
            <person name="Anderson S."/>
            <person name="Arachi H."/>
            <person name="Azer M."/>
            <person name="Bachantsang P."/>
            <person name="Barry A."/>
            <person name="Bayul T."/>
            <person name="Berlin A."/>
            <person name="Bessette D."/>
            <person name="Bloom T."/>
            <person name="Blye J."/>
            <person name="Boguslavskiy L."/>
            <person name="Bonnet C."/>
            <person name="Boukhgalter B."/>
            <person name="Bourzgui I."/>
            <person name="Brown A."/>
            <person name="Cahill P."/>
            <person name="Channer S."/>
            <person name="Cheshatsang Y."/>
            <person name="Chuda L."/>
            <person name="Citroen M."/>
            <person name="Collymore A."/>
            <person name="Cooke P."/>
            <person name="Costello M."/>
            <person name="D'Aco K."/>
            <person name="Daza R."/>
            <person name="De Haan G."/>
            <person name="DeGray S."/>
            <person name="DeMaso C."/>
            <person name="Dhargay N."/>
            <person name="Dooley K."/>
            <person name="Dooley E."/>
            <person name="Doricent M."/>
            <person name="Dorje P."/>
            <person name="Dorjee K."/>
            <person name="Dupes A."/>
            <person name="Elong R."/>
            <person name="Falk J."/>
            <person name="Farina A."/>
            <person name="Faro S."/>
            <person name="Ferguson D."/>
            <person name="Fisher S."/>
            <person name="Foley C.D."/>
            <person name="Franke A."/>
            <person name="Friedrich D."/>
            <person name="Gadbois L."/>
            <person name="Gearin G."/>
            <person name="Gearin C.R."/>
            <person name="Giannoukos G."/>
            <person name="Goode T."/>
            <person name="Graham J."/>
            <person name="Grandbois E."/>
            <person name="Grewal S."/>
            <person name="Gyaltsen K."/>
            <person name="Hafez N."/>
            <person name="Hagos B."/>
            <person name="Hall J."/>
            <person name="Henson C."/>
            <person name="Hollinger A."/>
            <person name="Honan T."/>
            <person name="Huard M.D."/>
            <person name="Hughes L."/>
            <person name="Hurhula B."/>
            <person name="Husby M.E."/>
            <person name="Kamat A."/>
            <person name="Kanga B."/>
            <person name="Kashin S."/>
            <person name="Khazanovich D."/>
            <person name="Kisner P."/>
            <person name="Lance K."/>
            <person name="Lara M."/>
            <person name="Lee W."/>
            <person name="Lennon N."/>
            <person name="Letendre F."/>
            <person name="LeVine R."/>
            <person name="Lipovsky A."/>
            <person name="Liu X."/>
            <person name="Liu J."/>
            <person name="Liu S."/>
            <person name="Lokyitsang T."/>
            <person name="Lokyitsang Y."/>
            <person name="Lubonja R."/>
            <person name="Lui A."/>
            <person name="MacDonald P."/>
            <person name="Magnisalis V."/>
            <person name="Maru K."/>
            <person name="Matthews C."/>
            <person name="McCusker W."/>
            <person name="McDonough S."/>
            <person name="Mehta T."/>
            <person name="Meldrim J."/>
            <person name="Meneus L."/>
            <person name="Mihai O."/>
            <person name="Mihalev A."/>
            <person name="Mihova T."/>
            <person name="Mittelman R."/>
            <person name="Mlenga V."/>
            <person name="Montmayeur A."/>
            <person name="Mulrain L."/>
            <person name="Navidi A."/>
            <person name="Naylor J."/>
            <person name="Negash T."/>
            <person name="Nguyen T."/>
            <person name="Nguyen N."/>
            <person name="Nicol R."/>
            <person name="Norbu C."/>
            <person name="Norbu N."/>
            <person name="Novod N."/>
            <person name="O'Neill B."/>
            <person name="Osman S."/>
            <person name="Markiewicz E."/>
            <person name="Oyono O.L."/>
            <person name="Patti C."/>
            <person name="Phunkhang P."/>
            <person name="Pierre F."/>
            <person name="Priest M."/>
            <person name="Raghuraman S."/>
            <person name="Rege F."/>
            <person name="Reyes R."/>
            <person name="Rise C."/>
            <person name="Rogov P."/>
            <person name="Ross K."/>
            <person name="Ryan E."/>
            <person name="Settipalli S."/>
            <person name="Shea T."/>
            <person name="Sherpa N."/>
            <person name="Shi L."/>
            <person name="Shih D."/>
            <person name="Sparrow T."/>
            <person name="Spaulding J."/>
            <person name="Stalker J."/>
            <person name="Stange-Thomann N."/>
            <person name="Stavropoulos S."/>
            <person name="Stone C."/>
            <person name="Strader C."/>
            <person name="Tesfaye S."/>
            <person name="Thomson T."/>
            <person name="Thoulutsang Y."/>
            <person name="Thoulutsang D."/>
            <person name="Topham K."/>
            <person name="Topping I."/>
            <person name="Tsamla T."/>
            <person name="Vassiliev H."/>
            <person name="Vo A."/>
            <person name="Wangchuk T."/>
            <person name="Wangdi T."/>
            <person name="Weiand M."/>
            <person name="Wilkinson J."/>
            <person name="Wilson A."/>
            <person name="Yadav S."/>
            <person name="Young G."/>
            <person name="Yu Q."/>
            <person name="Zembek L."/>
            <person name="Zhong D."/>
            <person name="Zimmer A."/>
            <person name="Zwirko Z."/>
            <person name="Jaffe D.B."/>
            <person name="Alvarez P."/>
            <person name="Brockman W."/>
            <person name="Butler J."/>
            <person name="Chin C."/>
            <person name="Gnerre S."/>
            <person name="Grabherr M."/>
            <person name="Kleber M."/>
            <person name="Mauceli E."/>
            <person name="MacCallum I."/>
        </authorList>
    </citation>
    <scope>NUCLEOTIDE SEQUENCE [LARGE SCALE GENOMIC DNA]</scope>
    <source>
        <strain evidence="12">Tucson 15287-2541.00</strain>
    </source>
</reference>
<dbReference type="OMA" id="CISSWAF"/>
<protein>
    <recommendedName>
        <fullName evidence="6">cathepsin L</fullName>
        <ecNumber evidence="6">3.4.22.15</ecNumber>
    </recommendedName>
</protein>
<keyword evidence="12" id="KW-1185">Reference proteome</keyword>
<evidence type="ECO:0000256" key="7">
    <source>
        <dbReference type="ARBA" id="ARBA00063237"/>
    </source>
</evidence>
<name>B4J6B6_DROGR</name>
<dbReference type="PhylomeDB" id="B4J6B6"/>
<dbReference type="PROSITE" id="PS00640">
    <property type="entry name" value="THIOL_PROTEASE_ASN"/>
    <property type="match status" value="1"/>
</dbReference>
<evidence type="ECO:0000256" key="6">
    <source>
        <dbReference type="ARBA" id="ARBA00038911"/>
    </source>
</evidence>
<dbReference type="SMR" id="B4J6B6"/>
<dbReference type="SUPFAM" id="SSF54001">
    <property type="entry name" value="Cysteine proteinases"/>
    <property type="match status" value="1"/>
</dbReference>
<evidence type="ECO:0000259" key="9">
    <source>
        <dbReference type="SMART" id="SM00645"/>
    </source>
</evidence>